<dbReference type="GO" id="GO:0005794">
    <property type="term" value="C:Golgi apparatus"/>
    <property type="evidence" value="ECO:0007669"/>
    <property type="project" value="TreeGrafter"/>
</dbReference>
<evidence type="ECO:0000256" key="6">
    <source>
        <dbReference type="ARBA" id="ARBA00023139"/>
    </source>
</evidence>
<dbReference type="Pfam" id="PF01529">
    <property type="entry name" value="DHHC"/>
    <property type="match status" value="1"/>
</dbReference>
<dbReference type="InParanoid" id="A0A0C3ILC7"/>
<sequence>MASRDRTCCGVIEDARVEARKRRVNRPQPWIVRKLAIGLFLAVAGYVSYVYIGRVCKGMLTRDGEVTASLPVGVVFLVIYSTLLLLILWSYAKVVFTSPGVARDFTSQTQRPTYDFDRHPSSMTSELRGVPYDQVSTVHTYTSDHAQHAQDSRTQSSFTLQRDFQTSLSSRRSESVLPRTAGATTVPRDTQHHNTGHHRGSSQATAYSSHHIASTNAVRSPEEARVRDVLANPEAPYVPDNIALPPINTGSTRSRSRESNGFGPGQSRNINGISRRPPTTPILLPENRYCSRCKIVKPYRTHHCRACGTCVLRYDHHCPWIGQCVGAFNQKFFINFLLWGTVGCWWTFGSLLGLYRIYQTKVSSDLQIPIAIALAGLFGFFVTGLFMTQVHLTLNNQTTVESMYAKSMREREQAALAHEFQWWQFGAKRKTRRRWDQEWGRIGKEGNIWWLGNHRANWEAVMSKNVWWWFLPVGHCLDDGANYPVNPRFDAQGRWSRREEWPDELR</sequence>
<dbReference type="GO" id="GO:0019706">
    <property type="term" value="F:protein-cysteine S-palmitoyltransferase activity"/>
    <property type="evidence" value="ECO:0007669"/>
    <property type="project" value="UniProtKB-EC"/>
</dbReference>
<gene>
    <name evidence="14" type="ORF">M404DRAFT_159624</name>
</gene>
<evidence type="ECO:0000256" key="10">
    <source>
        <dbReference type="ARBA" id="ARBA00048048"/>
    </source>
</evidence>
<reference evidence="15" key="2">
    <citation type="submission" date="2015-01" db="EMBL/GenBank/DDBJ databases">
        <title>Evolutionary Origins and Diversification of the Mycorrhizal Mutualists.</title>
        <authorList>
            <consortium name="DOE Joint Genome Institute"/>
            <consortium name="Mycorrhizal Genomics Consortium"/>
            <person name="Kohler A."/>
            <person name="Kuo A."/>
            <person name="Nagy L.G."/>
            <person name="Floudas D."/>
            <person name="Copeland A."/>
            <person name="Barry K.W."/>
            <person name="Cichocki N."/>
            <person name="Veneault-Fourrey C."/>
            <person name="LaButti K."/>
            <person name="Lindquist E.A."/>
            <person name="Lipzen A."/>
            <person name="Lundell T."/>
            <person name="Morin E."/>
            <person name="Murat C."/>
            <person name="Riley R."/>
            <person name="Ohm R."/>
            <person name="Sun H."/>
            <person name="Tunlid A."/>
            <person name="Henrissat B."/>
            <person name="Grigoriev I.V."/>
            <person name="Hibbett D.S."/>
            <person name="Martin F."/>
        </authorList>
    </citation>
    <scope>NUCLEOTIDE SEQUENCE [LARGE SCALE GENOMIC DNA]</scope>
    <source>
        <strain evidence="15">Marx 270</strain>
    </source>
</reference>
<evidence type="ECO:0000256" key="11">
    <source>
        <dbReference type="RuleBase" id="RU079119"/>
    </source>
</evidence>
<keyword evidence="4 11" id="KW-1133">Transmembrane helix</keyword>
<dbReference type="GO" id="GO:0016020">
    <property type="term" value="C:membrane"/>
    <property type="evidence" value="ECO:0007669"/>
    <property type="project" value="UniProtKB-SubCell"/>
</dbReference>
<name>A0A0C3ILC7_PISTI</name>
<feature type="transmembrane region" description="Helical" evidence="11">
    <location>
        <begin position="336"/>
        <end position="358"/>
    </location>
</feature>
<evidence type="ECO:0000313" key="14">
    <source>
        <dbReference type="EMBL" id="KIN97772.1"/>
    </source>
</evidence>
<evidence type="ECO:0000256" key="4">
    <source>
        <dbReference type="ARBA" id="ARBA00022989"/>
    </source>
</evidence>
<dbReference type="STRING" id="870435.A0A0C3ILC7"/>
<feature type="transmembrane region" description="Helical" evidence="11">
    <location>
        <begin position="370"/>
        <end position="388"/>
    </location>
</feature>
<dbReference type="GO" id="GO:0006612">
    <property type="term" value="P:protein targeting to membrane"/>
    <property type="evidence" value="ECO:0007669"/>
    <property type="project" value="TreeGrafter"/>
</dbReference>
<evidence type="ECO:0000256" key="1">
    <source>
        <dbReference type="ARBA" id="ARBA00004141"/>
    </source>
</evidence>
<dbReference type="AlphaFoldDB" id="A0A0C3ILC7"/>
<keyword evidence="3 11" id="KW-0812">Transmembrane</keyword>
<evidence type="ECO:0000256" key="5">
    <source>
        <dbReference type="ARBA" id="ARBA00023136"/>
    </source>
</evidence>
<dbReference type="PANTHER" id="PTHR22883:SF23">
    <property type="entry name" value="PALMITOYLTRANSFERASE ZDHHC6"/>
    <property type="match status" value="1"/>
</dbReference>
<dbReference type="HOGENOM" id="CLU_023534_0_0_1"/>
<feature type="transmembrane region" description="Helical" evidence="11">
    <location>
        <begin position="30"/>
        <end position="52"/>
    </location>
</feature>
<keyword evidence="6" id="KW-0564">Palmitate</keyword>
<dbReference type="InterPro" id="IPR039859">
    <property type="entry name" value="PFA4/ZDH16/20/ERF2-like"/>
</dbReference>
<evidence type="ECO:0000256" key="2">
    <source>
        <dbReference type="ARBA" id="ARBA00022679"/>
    </source>
</evidence>
<dbReference type="EMBL" id="KN832024">
    <property type="protein sequence ID" value="KIN97772.1"/>
    <property type="molecule type" value="Genomic_DNA"/>
</dbReference>
<evidence type="ECO:0000256" key="3">
    <source>
        <dbReference type="ARBA" id="ARBA00022692"/>
    </source>
</evidence>
<dbReference type="PANTHER" id="PTHR22883">
    <property type="entry name" value="ZINC FINGER DHHC DOMAIN CONTAINING PROTEIN"/>
    <property type="match status" value="1"/>
</dbReference>
<protein>
    <recommendedName>
        <fullName evidence="11">Palmitoyltransferase</fullName>
        <ecNumber evidence="11">2.3.1.225</ecNumber>
    </recommendedName>
</protein>
<feature type="compositionally biased region" description="Polar residues" evidence="12">
    <location>
        <begin position="152"/>
        <end position="170"/>
    </location>
</feature>
<evidence type="ECO:0000313" key="15">
    <source>
        <dbReference type="Proteomes" id="UP000054217"/>
    </source>
</evidence>
<dbReference type="InterPro" id="IPR001594">
    <property type="entry name" value="Palmitoyltrfase_DHHC"/>
</dbReference>
<reference evidence="14 15" key="1">
    <citation type="submission" date="2014-04" db="EMBL/GenBank/DDBJ databases">
        <authorList>
            <consortium name="DOE Joint Genome Institute"/>
            <person name="Kuo A."/>
            <person name="Kohler A."/>
            <person name="Costa M.D."/>
            <person name="Nagy L.G."/>
            <person name="Floudas D."/>
            <person name="Copeland A."/>
            <person name="Barry K.W."/>
            <person name="Cichocki N."/>
            <person name="Veneault-Fourrey C."/>
            <person name="LaButti K."/>
            <person name="Lindquist E.A."/>
            <person name="Lipzen A."/>
            <person name="Lundell T."/>
            <person name="Morin E."/>
            <person name="Murat C."/>
            <person name="Sun H."/>
            <person name="Tunlid A."/>
            <person name="Henrissat B."/>
            <person name="Grigoriev I.V."/>
            <person name="Hibbett D.S."/>
            <person name="Martin F."/>
            <person name="Nordberg H.P."/>
            <person name="Cantor M.N."/>
            <person name="Hua S.X."/>
        </authorList>
    </citation>
    <scope>NUCLEOTIDE SEQUENCE [LARGE SCALE GENOMIC DNA]</scope>
    <source>
        <strain evidence="14 15">Marx 270</strain>
    </source>
</reference>
<keyword evidence="15" id="KW-1185">Reference proteome</keyword>
<evidence type="ECO:0000259" key="13">
    <source>
        <dbReference type="Pfam" id="PF01529"/>
    </source>
</evidence>
<feature type="region of interest" description="Disordered" evidence="12">
    <location>
        <begin position="237"/>
        <end position="279"/>
    </location>
</feature>
<proteinExistence type="inferred from homology"/>
<evidence type="ECO:0000256" key="12">
    <source>
        <dbReference type="SAM" id="MobiDB-lite"/>
    </source>
</evidence>
<comment type="similarity">
    <text evidence="9">Belongs to the DHHC palmitoyltransferase family. PFA5 subfamily.</text>
</comment>
<keyword evidence="8 11" id="KW-0012">Acyltransferase</keyword>
<keyword evidence="2 11" id="KW-0808">Transferase</keyword>
<feature type="transmembrane region" description="Helical" evidence="11">
    <location>
        <begin position="72"/>
        <end position="92"/>
    </location>
</feature>
<dbReference type="OrthoDB" id="1436450at2759"/>
<comment type="catalytic activity">
    <reaction evidence="10 11">
        <text>L-cysteinyl-[protein] + hexadecanoyl-CoA = S-hexadecanoyl-L-cysteinyl-[protein] + CoA</text>
        <dbReference type="Rhea" id="RHEA:36683"/>
        <dbReference type="Rhea" id="RHEA-COMP:10131"/>
        <dbReference type="Rhea" id="RHEA-COMP:11032"/>
        <dbReference type="ChEBI" id="CHEBI:29950"/>
        <dbReference type="ChEBI" id="CHEBI:57287"/>
        <dbReference type="ChEBI" id="CHEBI:57379"/>
        <dbReference type="ChEBI" id="CHEBI:74151"/>
        <dbReference type="EC" id="2.3.1.225"/>
    </reaction>
</comment>
<comment type="domain">
    <text evidence="11">The DHHC domain is required for palmitoyltransferase activity.</text>
</comment>
<organism evidence="14 15">
    <name type="scientific">Pisolithus tinctorius Marx 270</name>
    <dbReference type="NCBI Taxonomy" id="870435"/>
    <lineage>
        <taxon>Eukaryota</taxon>
        <taxon>Fungi</taxon>
        <taxon>Dikarya</taxon>
        <taxon>Basidiomycota</taxon>
        <taxon>Agaricomycotina</taxon>
        <taxon>Agaricomycetes</taxon>
        <taxon>Agaricomycetidae</taxon>
        <taxon>Boletales</taxon>
        <taxon>Sclerodermatineae</taxon>
        <taxon>Pisolithaceae</taxon>
        <taxon>Pisolithus</taxon>
    </lineage>
</organism>
<keyword evidence="5 11" id="KW-0472">Membrane</keyword>
<evidence type="ECO:0000256" key="8">
    <source>
        <dbReference type="ARBA" id="ARBA00023315"/>
    </source>
</evidence>
<dbReference type="PROSITE" id="PS50216">
    <property type="entry name" value="DHHC"/>
    <property type="match status" value="1"/>
</dbReference>
<feature type="compositionally biased region" description="Polar residues" evidence="12">
    <location>
        <begin position="201"/>
        <end position="218"/>
    </location>
</feature>
<evidence type="ECO:0000256" key="9">
    <source>
        <dbReference type="ARBA" id="ARBA00038298"/>
    </source>
</evidence>
<evidence type="ECO:0000256" key="7">
    <source>
        <dbReference type="ARBA" id="ARBA00023288"/>
    </source>
</evidence>
<feature type="domain" description="Palmitoyltransferase DHHC" evidence="13">
    <location>
        <begin position="286"/>
        <end position="403"/>
    </location>
</feature>
<keyword evidence="7" id="KW-0449">Lipoprotein</keyword>
<dbReference type="GO" id="GO:0005783">
    <property type="term" value="C:endoplasmic reticulum"/>
    <property type="evidence" value="ECO:0007669"/>
    <property type="project" value="TreeGrafter"/>
</dbReference>
<dbReference type="Proteomes" id="UP000054217">
    <property type="component" value="Unassembled WGS sequence"/>
</dbReference>
<comment type="subcellular location">
    <subcellularLocation>
        <location evidence="1">Membrane</location>
        <topology evidence="1">Multi-pass membrane protein</topology>
    </subcellularLocation>
</comment>
<accession>A0A0C3ILC7</accession>
<feature type="region of interest" description="Disordered" evidence="12">
    <location>
        <begin position="142"/>
        <end position="225"/>
    </location>
</feature>
<dbReference type="EC" id="2.3.1.225" evidence="11"/>